<dbReference type="Proteomes" id="UP000186143">
    <property type="component" value="Unassembled WGS sequence"/>
</dbReference>
<dbReference type="InterPro" id="IPR036291">
    <property type="entry name" value="NAD(P)-bd_dom_sf"/>
</dbReference>
<dbReference type="STRING" id="1672749.BJF92_20710"/>
<evidence type="ECO:0000256" key="3">
    <source>
        <dbReference type="ARBA" id="ARBA00012929"/>
    </source>
</evidence>
<dbReference type="PANTHER" id="PTHR10491:SF4">
    <property type="entry name" value="METHIONINE ADENOSYLTRANSFERASE 2 SUBUNIT BETA"/>
    <property type="match status" value="1"/>
</dbReference>
<dbReference type="GO" id="GO:0008831">
    <property type="term" value="F:dTDP-4-dehydrorhamnose reductase activity"/>
    <property type="evidence" value="ECO:0007669"/>
    <property type="project" value="UniProtKB-EC"/>
</dbReference>
<gene>
    <name evidence="8" type="ORF">BJF92_20710</name>
</gene>
<proteinExistence type="inferred from homology"/>
<comment type="catalytic activity">
    <reaction evidence="5 6">
        <text>dTDP-beta-L-rhamnose + NADP(+) = dTDP-4-dehydro-beta-L-rhamnose + NADPH + H(+)</text>
        <dbReference type="Rhea" id="RHEA:21796"/>
        <dbReference type="ChEBI" id="CHEBI:15378"/>
        <dbReference type="ChEBI" id="CHEBI:57510"/>
        <dbReference type="ChEBI" id="CHEBI:57783"/>
        <dbReference type="ChEBI" id="CHEBI:58349"/>
        <dbReference type="ChEBI" id="CHEBI:62830"/>
        <dbReference type="EC" id="1.1.1.133"/>
    </reaction>
</comment>
<dbReference type="UniPathway" id="UPA00124"/>
<comment type="cofactor">
    <cofactor evidence="6">
        <name>Mg(2+)</name>
        <dbReference type="ChEBI" id="CHEBI:18420"/>
    </cofactor>
    <text evidence="6">Binds 1 Mg(2+) ion per monomer.</text>
</comment>
<dbReference type="Gene3D" id="3.40.50.720">
    <property type="entry name" value="NAD(P)-binding Rossmann-like Domain"/>
    <property type="match status" value="1"/>
</dbReference>
<dbReference type="NCBIfam" id="TIGR01214">
    <property type="entry name" value="rmlD"/>
    <property type="match status" value="1"/>
</dbReference>
<evidence type="ECO:0000256" key="6">
    <source>
        <dbReference type="RuleBase" id="RU364082"/>
    </source>
</evidence>
<dbReference type="SUPFAM" id="SSF51735">
    <property type="entry name" value="NAD(P)-binding Rossmann-fold domains"/>
    <property type="match status" value="1"/>
</dbReference>
<evidence type="ECO:0000256" key="1">
    <source>
        <dbReference type="ARBA" id="ARBA00004781"/>
    </source>
</evidence>
<evidence type="ECO:0000256" key="2">
    <source>
        <dbReference type="ARBA" id="ARBA00010944"/>
    </source>
</evidence>
<evidence type="ECO:0000313" key="9">
    <source>
        <dbReference type="Proteomes" id="UP000186143"/>
    </source>
</evidence>
<sequence>MRLAVTGKQGQVVTALIERGAVHGVDILALGRPELDLADRASVLDALAGAKPDAIVSAAAYTAVDKAESEPAQAFAVNCDGAGAVAEAAVALGVPVLHLSTDYVFDGTSPEPYLESDLVGPTSVYGRSKLAGEMRLASIAPNHAILRTAWVYSPFGANFVKTMLRLAETRDSVSVVADQQGTPTSALDIADAVIAIARQMIDSDEAELRGVFHLTGTGSASWADFAEAIFAGLAEKTGKQVTVNRITTADYPTPARRPAYSRLSNEKLARLYGVRLPDWRDSTKLVLDRLL</sequence>
<dbReference type="EC" id="1.1.1.133" evidence="3 6"/>
<comment type="caution">
    <text evidence="8">The sequence shown here is derived from an EMBL/GenBank/DDBJ whole genome shotgun (WGS) entry which is preliminary data.</text>
</comment>
<dbReference type="InterPro" id="IPR029903">
    <property type="entry name" value="RmlD-like-bd"/>
</dbReference>
<dbReference type="RefSeq" id="WP_075637130.1">
    <property type="nucleotide sequence ID" value="NZ_MKIO01000045.1"/>
</dbReference>
<evidence type="ECO:0000313" key="8">
    <source>
        <dbReference type="EMBL" id="OLP52745.1"/>
    </source>
</evidence>
<comment type="function">
    <text evidence="6">Catalyzes the reduction of dTDP-6-deoxy-L-lyxo-4-hexulose to yield dTDP-L-rhamnose.</text>
</comment>
<dbReference type="GO" id="GO:0019305">
    <property type="term" value="P:dTDP-rhamnose biosynthetic process"/>
    <property type="evidence" value="ECO:0007669"/>
    <property type="project" value="UniProtKB-UniPathway"/>
</dbReference>
<feature type="domain" description="RmlD-like substrate binding" evidence="7">
    <location>
        <begin position="1"/>
        <end position="290"/>
    </location>
</feature>
<dbReference type="PANTHER" id="PTHR10491">
    <property type="entry name" value="DTDP-4-DEHYDRORHAMNOSE REDUCTASE"/>
    <property type="match status" value="1"/>
</dbReference>
<dbReference type="Pfam" id="PF04321">
    <property type="entry name" value="RmlD_sub_bind"/>
    <property type="match status" value="1"/>
</dbReference>
<protein>
    <recommendedName>
        <fullName evidence="4 6">dTDP-4-dehydrorhamnose reductase</fullName>
        <ecNumber evidence="3 6">1.1.1.133</ecNumber>
    </recommendedName>
</protein>
<dbReference type="Gene3D" id="3.90.25.10">
    <property type="entry name" value="UDP-galactose 4-epimerase, domain 1"/>
    <property type="match status" value="1"/>
</dbReference>
<dbReference type="InterPro" id="IPR005913">
    <property type="entry name" value="dTDP_dehydrorham_reduct"/>
</dbReference>
<keyword evidence="6" id="KW-0521">NADP</keyword>
<evidence type="ECO:0000259" key="7">
    <source>
        <dbReference type="Pfam" id="PF04321"/>
    </source>
</evidence>
<comment type="pathway">
    <text evidence="1 6">Carbohydrate biosynthesis; dTDP-L-rhamnose biosynthesis.</text>
</comment>
<organism evidence="8 9">
    <name type="scientific">Xaviernesmea rhizosphaerae</name>
    <dbReference type="NCBI Taxonomy" id="1672749"/>
    <lineage>
        <taxon>Bacteria</taxon>
        <taxon>Pseudomonadati</taxon>
        <taxon>Pseudomonadota</taxon>
        <taxon>Alphaproteobacteria</taxon>
        <taxon>Hyphomicrobiales</taxon>
        <taxon>Rhizobiaceae</taxon>
        <taxon>Rhizobium/Agrobacterium group</taxon>
        <taxon>Xaviernesmea</taxon>
    </lineage>
</organism>
<name>A0A1Q9ACX4_9HYPH</name>
<accession>A0A1Q9ACX4</accession>
<dbReference type="AlphaFoldDB" id="A0A1Q9ACX4"/>
<comment type="similarity">
    <text evidence="2 6">Belongs to the dTDP-4-dehydrorhamnose reductase family.</text>
</comment>
<dbReference type="EMBL" id="MKIO01000045">
    <property type="protein sequence ID" value="OLP52745.1"/>
    <property type="molecule type" value="Genomic_DNA"/>
</dbReference>
<dbReference type="CDD" id="cd05254">
    <property type="entry name" value="dTDP_HR_like_SDR_e"/>
    <property type="match status" value="1"/>
</dbReference>
<evidence type="ECO:0000256" key="4">
    <source>
        <dbReference type="ARBA" id="ARBA00017099"/>
    </source>
</evidence>
<keyword evidence="6" id="KW-0560">Oxidoreductase</keyword>
<dbReference type="OrthoDB" id="9803892at2"/>
<reference evidence="8 9" key="1">
    <citation type="submission" date="2016-09" db="EMBL/GenBank/DDBJ databases">
        <title>Rhizobium sp. nov., a novel species isolated from the rice rhizosphere.</title>
        <authorList>
            <person name="Zhao J."/>
            <person name="Zhang X."/>
        </authorList>
    </citation>
    <scope>NUCLEOTIDE SEQUENCE [LARGE SCALE GENOMIC DNA]</scope>
    <source>
        <strain evidence="8 9">MH17</strain>
    </source>
</reference>
<evidence type="ECO:0000256" key="5">
    <source>
        <dbReference type="ARBA" id="ARBA00048200"/>
    </source>
</evidence>